<dbReference type="SUPFAM" id="SSF54211">
    <property type="entry name" value="Ribosomal protein S5 domain 2-like"/>
    <property type="match status" value="1"/>
</dbReference>
<dbReference type="GO" id="GO:0005524">
    <property type="term" value="F:ATP binding"/>
    <property type="evidence" value="ECO:0007669"/>
    <property type="project" value="UniProtKB-UniRule"/>
</dbReference>
<dbReference type="SUPFAM" id="SSF110942">
    <property type="entry name" value="HSP90 C-terminal domain"/>
    <property type="match status" value="1"/>
</dbReference>
<evidence type="ECO:0000259" key="7">
    <source>
        <dbReference type="SMART" id="SM00387"/>
    </source>
</evidence>
<keyword evidence="3 5" id="KW-0067">ATP-binding</keyword>
<feature type="binding site" evidence="6">
    <location>
        <position position="173"/>
    </location>
    <ligand>
        <name>ATP</name>
        <dbReference type="ChEBI" id="CHEBI:30616"/>
    </ligand>
</feature>
<keyword evidence="5" id="KW-0963">Cytoplasm</keyword>
<feature type="binding site" evidence="6">
    <location>
        <position position="82"/>
    </location>
    <ligand>
        <name>ATP</name>
        <dbReference type="ChEBI" id="CHEBI:30616"/>
    </ligand>
</feature>
<dbReference type="Gene3D" id="1.20.120.790">
    <property type="entry name" value="Heat shock protein 90, C-terminal domain"/>
    <property type="match status" value="1"/>
</dbReference>
<sequence>MTKENTKKDTYSFKAEISKVLDIVIHSLYTDRSIFVRELVSNAADALEKMRHIRLTEDTGQENTLKIDISLDKENKIFSIRDNGIGMTQEELKKNLGTVAHSGVIEYLEKVKDKNDLQLIGQFGVGFYSAFMVAEKVEVISKSWKKNASAWKWTSDGKTGYSIEETDHDENGTIIKVYLKKDNELFIEKSQVETIIKKYSSFIPFDILIDEEKTETVQAIWKQLPSELKDEDYKTFYSFMWNDFSPPSFWIHFSTDAPISLDAILYFPGTNMEKFGLRGPEESEVSLYCKKVLIEPQAKDILPKYLRFVKGVIDSEDLPLNISRETLQDNSIIRKISRVLTSKIIKVLSEKMKKDKEKYNTFYTEFSRFIKEGVASDLERKEKLAQLLLFESLKNEEKITLDQYIENKKEDQEAIYYLMGADRKSLENSPYMELFKKNDTDVLFSYEPVDEFVFQNLMMYKDLRFVSADTQGANDISNEEKEKENKALIDWIKETLEGKIKDVKVASRLTDSPVMLVSENMSHGMQRVMEAMGNSGLAMNDDTSNETLEINP</sequence>
<dbReference type="PIRSF" id="PIRSF002583">
    <property type="entry name" value="Hsp90"/>
    <property type="match status" value="1"/>
</dbReference>
<feature type="binding site" evidence="6">
    <location>
        <position position="38"/>
    </location>
    <ligand>
        <name>ATP</name>
        <dbReference type="ChEBI" id="CHEBI:30616"/>
    </ligand>
</feature>
<proteinExistence type="inferred from homology"/>
<feature type="domain" description="Histidine kinase/HSP90-like ATPase" evidence="7">
    <location>
        <begin position="30"/>
        <end position="183"/>
    </location>
</feature>
<reference evidence="8 9" key="1">
    <citation type="submission" date="2017-11" db="EMBL/GenBank/DDBJ databases">
        <title>Genome-resolved metagenomics identifies genetic mobility, metabolic interactions, and unexpected diversity in perchlorate-reducing communities.</title>
        <authorList>
            <person name="Barnum T.P."/>
            <person name="Figueroa I.A."/>
            <person name="Carlstrom C.I."/>
            <person name="Lucas L.N."/>
            <person name="Engelbrektson A.L."/>
            <person name="Coates J.D."/>
        </authorList>
    </citation>
    <scope>NUCLEOTIDE SEQUENCE [LARGE SCALE GENOMIC DNA]</scope>
    <source>
        <strain evidence="8">BM706</strain>
    </source>
</reference>
<evidence type="ECO:0000256" key="6">
    <source>
        <dbReference type="PIRSR" id="PIRSR002583-1"/>
    </source>
</evidence>
<dbReference type="EMBL" id="PKTG01000085">
    <property type="protein sequence ID" value="PLX17514.1"/>
    <property type="molecule type" value="Genomic_DNA"/>
</dbReference>
<evidence type="ECO:0000256" key="5">
    <source>
        <dbReference type="HAMAP-Rule" id="MF_00505"/>
    </source>
</evidence>
<dbReference type="GO" id="GO:0005737">
    <property type="term" value="C:cytoplasm"/>
    <property type="evidence" value="ECO:0007669"/>
    <property type="project" value="UniProtKB-SubCell"/>
</dbReference>
<dbReference type="GO" id="GO:0016887">
    <property type="term" value="F:ATP hydrolysis activity"/>
    <property type="evidence" value="ECO:0007669"/>
    <property type="project" value="InterPro"/>
</dbReference>
<dbReference type="InterPro" id="IPR001404">
    <property type="entry name" value="Hsp90_fam"/>
</dbReference>
<comment type="caution">
    <text evidence="8">The sequence shown here is derived from an EMBL/GenBank/DDBJ whole genome shotgun (WGS) entry which is preliminary data.</text>
</comment>
<accession>A0A2N5ZFW6</accession>
<evidence type="ECO:0000256" key="2">
    <source>
        <dbReference type="ARBA" id="ARBA00022741"/>
    </source>
</evidence>
<dbReference type="Gene3D" id="3.30.565.10">
    <property type="entry name" value="Histidine kinase-like ATPase, C-terminal domain"/>
    <property type="match status" value="1"/>
</dbReference>
<feature type="binding site" evidence="6">
    <location>
        <begin position="102"/>
        <end position="103"/>
    </location>
    <ligand>
        <name>ATP</name>
        <dbReference type="ChEBI" id="CHEBI:30616"/>
    </ligand>
</feature>
<feature type="region of interest" description="C" evidence="5">
    <location>
        <begin position="528"/>
        <end position="552"/>
    </location>
</feature>
<comment type="subcellular location">
    <subcellularLocation>
        <location evidence="5">Cytoplasm</location>
    </subcellularLocation>
</comment>
<feature type="binding site" evidence="6">
    <location>
        <position position="87"/>
    </location>
    <ligand>
        <name>ATP</name>
        <dbReference type="ChEBI" id="CHEBI:30616"/>
    </ligand>
</feature>
<protein>
    <recommendedName>
        <fullName evidence="5">Chaperone protein HtpG</fullName>
    </recommendedName>
    <alternativeName>
        <fullName evidence="5">Heat shock protein HtpG</fullName>
    </alternativeName>
    <alternativeName>
        <fullName evidence="5">High temperature protein G</fullName>
    </alternativeName>
</protein>
<keyword evidence="2 5" id="KW-0547">Nucleotide-binding</keyword>
<dbReference type="AlphaFoldDB" id="A0A2N5ZFW6"/>
<feature type="binding site" evidence="6">
    <location>
        <position position="42"/>
    </location>
    <ligand>
        <name>ATP</name>
        <dbReference type="ChEBI" id="CHEBI:30616"/>
    </ligand>
</feature>
<dbReference type="InterPro" id="IPR037196">
    <property type="entry name" value="HSP90_C"/>
</dbReference>
<comment type="similarity">
    <text evidence="1 5">Belongs to the heat shock protein 90 family.</text>
</comment>
<dbReference type="FunFam" id="3.30.230.80:FF:000004">
    <property type="entry name" value="Heat shock protein 75 kDa"/>
    <property type="match status" value="1"/>
</dbReference>
<feature type="binding site" evidence="6">
    <location>
        <begin position="122"/>
        <end position="127"/>
    </location>
    <ligand>
        <name>ATP</name>
        <dbReference type="ChEBI" id="CHEBI:30616"/>
    </ligand>
</feature>
<dbReference type="SMART" id="SM00387">
    <property type="entry name" value="HATPase_c"/>
    <property type="match status" value="1"/>
</dbReference>
<feature type="binding site" evidence="6">
    <location>
        <position position="95"/>
    </location>
    <ligand>
        <name>ATP</name>
        <dbReference type="ChEBI" id="CHEBI:30616"/>
    </ligand>
</feature>
<dbReference type="Proteomes" id="UP000234857">
    <property type="component" value="Unassembled WGS sequence"/>
</dbReference>
<keyword evidence="5" id="KW-0346">Stress response</keyword>
<evidence type="ECO:0000256" key="4">
    <source>
        <dbReference type="ARBA" id="ARBA00023186"/>
    </source>
</evidence>
<dbReference type="HAMAP" id="MF_00505">
    <property type="entry name" value="HSP90"/>
    <property type="match status" value="1"/>
</dbReference>
<comment type="function">
    <text evidence="5">Molecular chaperone. Has ATPase activity.</text>
</comment>
<dbReference type="Pfam" id="PF00183">
    <property type="entry name" value="HSP90"/>
    <property type="match status" value="1"/>
</dbReference>
<keyword evidence="4 5" id="KW-0143">Chaperone</keyword>
<dbReference type="PANTHER" id="PTHR11528">
    <property type="entry name" value="HEAT SHOCK PROTEIN 90 FAMILY MEMBER"/>
    <property type="match status" value="1"/>
</dbReference>
<comment type="caution">
    <text evidence="5">Lacks conserved residue(s) required for the propagation of feature annotation.</text>
</comment>
<dbReference type="PRINTS" id="PR00775">
    <property type="entry name" value="HEATSHOCK90"/>
</dbReference>
<dbReference type="Gene3D" id="3.30.230.80">
    <property type="match status" value="1"/>
</dbReference>
<dbReference type="InterPro" id="IPR036890">
    <property type="entry name" value="HATPase_C_sf"/>
</dbReference>
<dbReference type="GO" id="GO:0051082">
    <property type="term" value="F:unfolded protein binding"/>
    <property type="evidence" value="ECO:0007669"/>
    <property type="project" value="UniProtKB-UniRule"/>
</dbReference>
<dbReference type="InterPro" id="IPR020575">
    <property type="entry name" value="Hsp90_N"/>
</dbReference>
<dbReference type="GO" id="GO:0140662">
    <property type="term" value="F:ATP-dependent protein folding chaperone"/>
    <property type="evidence" value="ECO:0007669"/>
    <property type="project" value="InterPro"/>
</dbReference>
<dbReference type="NCBIfam" id="NF003555">
    <property type="entry name" value="PRK05218.1"/>
    <property type="match status" value="1"/>
</dbReference>
<evidence type="ECO:0000313" key="8">
    <source>
        <dbReference type="EMBL" id="PLX17514.1"/>
    </source>
</evidence>
<evidence type="ECO:0000256" key="1">
    <source>
        <dbReference type="ARBA" id="ARBA00008239"/>
    </source>
</evidence>
<feature type="binding site" evidence="6">
    <location>
        <position position="324"/>
    </location>
    <ligand>
        <name>ATP</name>
        <dbReference type="ChEBI" id="CHEBI:30616"/>
    </ligand>
</feature>
<dbReference type="Pfam" id="PF13589">
    <property type="entry name" value="HATPase_c_3"/>
    <property type="match status" value="1"/>
</dbReference>
<dbReference type="CDD" id="cd16927">
    <property type="entry name" value="HATPase_Hsp90-like"/>
    <property type="match status" value="1"/>
</dbReference>
<evidence type="ECO:0000256" key="3">
    <source>
        <dbReference type="ARBA" id="ARBA00022840"/>
    </source>
</evidence>
<feature type="region of interest" description="A; substrate-binding" evidence="5">
    <location>
        <begin position="1"/>
        <end position="324"/>
    </location>
</feature>
<comment type="subunit">
    <text evidence="5">Homodimer.</text>
</comment>
<gene>
    <name evidence="5" type="primary">htpG</name>
    <name evidence="8" type="ORF">C0601_07085</name>
</gene>
<name>A0A2N5ZFW6_MUIH1</name>
<dbReference type="InterPro" id="IPR003594">
    <property type="entry name" value="HATPase_dom"/>
</dbReference>
<dbReference type="InterPro" id="IPR020568">
    <property type="entry name" value="Ribosomal_Su5_D2-typ_SF"/>
</dbReference>
<organism evidence="8 9">
    <name type="scientific">Muiribacterium halophilum</name>
    <dbReference type="NCBI Taxonomy" id="2053465"/>
    <lineage>
        <taxon>Bacteria</taxon>
        <taxon>Candidatus Muiribacteriota</taxon>
        <taxon>Candidatus Muiribacteriia</taxon>
        <taxon>Candidatus Muiribacteriales</taxon>
        <taxon>Candidatus Muiribacteriaceae</taxon>
        <taxon>Candidatus Muiribacterium</taxon>
    </lineage>
</organism>
<evidence type="ECO:0000313" key="9">
    <source>
        <dbReference type="Proteomes" id="UP000234857"/>
    </source>
</evidence>
<dbReference type="Gene3D" id="3.40.50.11260">
    <property type="match status" value="1"/>
</dbReference>
<dbReference type="SUPFAM" id="SSF55874">
    <property type="entry name" value="ATPase domain of HSP90 chaperone/DNA topoisomerase II/histidine kinase"/>
    <property type="match status" value="1"/>
</dbReference>